<sequence>MRRRSHPSHRATPNFDFLKRAREADKLREVIARTITDLATVGAPATRALSNHDETRRATHTGITTPLRDQGHPTDLTLGTRRTRAAALMMPAALEVRHENAFPVADQRLVVARGHDSQPRDATP</sequence>
<evidence type="ECO:0000256" key="1">
    <source>
        <dbReference type="SAM" id="MobiDB-lite"/>
    </source>
</evidence>
<accession>A0ABP7TVZ4</accession>
<organism evidence="2 3">
    <name type="scientific">Streptomyces plumbiresistens</name>
    <dbReference type="NCBI Taxonomy" id="511811"/>
    <lineage>
        <taxon>Bacteria</taxon>
        <taxon>Bacillati</taxon>
        <taxon>Actinomycetota</taxon>
        <taxon>Actinomycetes</taxon>
        <taxon>Kitasatosporales</taxon>
        <taxon>Streptomycetaceae</taxon>
        <taxon>Streptomyces</taxon>
    </lineage>
</organism>
<evidence type="ECO:0000313" key="3">
    <source>
        <dbReference type="Proteomes" id="UP001500456"/>
    </source>
</evidence>
<name>A0ABP7TVZ4_9ACTN</name>
<dbReference type="Proteomes" id="UP001500456">
    <property type="component" value="Unassembled WGS sequence"/>
</dbReference>
<gene>
    <name evidence="2" type="ORF">GCM10022232_92580</name>
</gene>
<proteinExistence type="predicted"/>
<comment type="caution">
    <text evidence="2">The sequence shown here is derived from an EMBL/GenBank/DDBJ whole genome shotgun (WGS) entry which is preliminary data.</text>
</comment>
<dbReference type="RefSeq" id="WP_345571865.1">
    <property type="nucleotide sequence ID" value="NZ_BAAAZX010000058.1"/>
</dbReference>
<feature type="region of interest" description="Disordered" evidence="1">
    <location>
        <begin position="46"/>
        <end position="76"/>
    </location>
</feature>
<reference evidence="3" key="1">
    <citation type="journal article" date="2019" name="Int. J. Syst. Evol. Microbiol.">
        <title>The Global Catalogue of Microorganisms (GCM) 10K type strain sequencing project: providing services to taxonomists for standard genome sequencing and annotation.</title>
        <authorList>
            <consortium name="The Broad Institute Genomics Platform"/>
            <consortium name="The Broad Institute Genome Sequencing Center for Infectious Disease"/>
            <person name="Wu L."/>
            <person name="Ma J."/>
        </authorList>
    </citation>
    <scope>NUCLEOTIDE SEQUENCE [LARGE SCALE GENOMIC DNA]</scope>
    <source>
        <strain evidence="3">JCM 16924</strain>
    </source>
</reference>
<dbReference type="EMBL" id="BAAAZX010000058">
    <property type="protein sequence ID" value="GAA4032116.1"/>
    <property type="molecule type" value="Genomic_DNA"/>
</dbReference>
<protein>
    <submittedName>
        <fullName evidence="2">Uncharacterized protein</fullName>
    </submittedName>
</protein>
<evidence type="ECO:0000313" key="2">
    <source>
        <dbReference type="EMBL" id="GAA4032116.1"/>
    </source>
</evidence>
<keyword evidence="3" id="KW-1185">Reference proteome</keyword>